<dbReference type="EMBL" id="BMAU01021390">
    <property type="protein sequence ID" value="GFY29945.1"/>
    <property type="molecule type" value="Genomic_DNA"/>
</dbReference>
<reference evidence="2" key="1">
    <citation type="submission" date="2020-08" db="EMBL/GenBank/DDBJ databases">
        <title>Multicomponent nature underlies the extraordinary mechanical properties of spider dragline silk.</title>
        <authorList>
            <person name="Kono N."/>
            <person name="Nakamura H."/>
            <person name="Mori M."/>
            <person name="Yoshida Y."/>
            <person name="Ohtoshi R."/>
            <person name="Malay A.D."/>
            <person name="Moran D.A.P."/>
            <person name="Tomita M."/>
            <person name="Numata K."/>
            <person name="Arakawa K."/>
        </authorList>
    </citation>
    <scope>NUCLEOTIDE SEQUENCE</scope>
</reference>
<dbReference type="AlphaFoldDB" id="A0A8X6W7Y3"/>
<proteinExistence type="predicted"/>
<evidence type="ECO:0000313" key="3">
    <source>
        <dbReference type="Proteomes" id="UP000887159"/>
    </source>
</evidence>
<sequence>MTQRTAPWENWHLEQGFELLRTFGLVRGVISEPDLLSTPDAEILEDFSNQGVIQYLVFSFYPFSTSSSSTQDNLLPSPSGILPTIQSESLLQIPIPTTTTTTSPGNNLNTFVSPLETETRSHTTPAKLNSVSTENLPASVHNESNSEHSNAAEAQQFVKRKSRNRRKRPKVQKPDIEIKRVHHIDLEMQHLQK</sequence>
<accession>A0A8X6W7Y3</accession>
<comment type="caution">
    <text evidence="2">The sequence shown here is derived from an EMBL/GenBank/DDBJ whole genome shotgun (WGS) entry which is preliminary data.</text>
</comment>
<feature type="region of interest" description="Disordered" evidence="1">
    <location>
        <begin position="115"/>
        <end position="175"/>
    </location>
</feature>
<dbReference type="Proteomes" id="UP000887159">
    <property type="component" value="Unassembled WGS sequence"/>
</dbReference>
<organism evidence="2 3">
    <name type="scientific">Trichonephila clavipes</name>
    <name type="common">Golden silk orbweaver</name>
    <name type="synonym">Nephila clavipes</name>
    <dbReference type="NCBI Taxonomy" id="2585209"/>
    <lineage>
        <taxon>Eukaryota</taxon>
        <taxon>Metazoa</taxon>
        <taxon>Ecdysozoa</taxon>
        <taxon>Arthropoda</taxon>
        <taxon>Chelicerata</taxon>
        <taxon>Arachnida</taxon>
        <taxon>Araneae</taxon>
        <taxon>Araneomorphae</taxon>
        <taxon>Entelegynae</taxon>
        <taxon>Araneoidea</taxon>
        <taxon>Nephilidae</taxon>
        <taxon>Trichonephila</taxon>
    </lineage>
</organism>
<name>A0A8X6W7Y3_TRICX</name>
<protein>
    <submittedName>
        <fullName evidence="2">Uncharacterized protein</fullName>
    </submittedName>
</protein>
<evidence type="ECO:0000256" key="1">
    <source>
        <dbReference type="SAM" id="MobiDB-lite"/>
    </source>
</evidence>
<feature type="compositionally biased region" description="Basic residues" evidence="1">
    <location>
        <begin position="158"/>
        <end position="171"/>
    </location>
</feature>
<feature type="compositionally biased region" description="Polar residues" evidence="1">
    <location>
        <begin position="122"/>
        <end position="136"/>
    </location>
</feature>
<evidence type="ECO:0000313" key="2">
    <source>
        <dbReference type="EMBL" id="GFY29945.1"/>
    </source>
</evidence>
<keyword evidence="3" id="KW-1185">Reference proteome</keyword>
<feature type="compositionally biased region" description="Low complexity" evidence="1">
    <location>
        <begin position="141"/>
        <end position="154"/>
    </location>
</feature>
<gene>
    <name evidence="2" type="ORF">TNCV_4072581</name>
</gene>